<dbReference type="GO" id="GO:0005549">
    <property type="term" value="F:odorant binding"/>
    <property type="evidence" value="ECO:0007669"/>
    <property type="project" value="InterPro"/>
</dbReference>
<name>A0A8D8QSU1_9HEMI</name>
<evidence type="ECO:0000256" key="3">
    <source>
        <dbReference type="ARBA" id="ARBA00022606"/>
    </source>
</evidence>
<dbReference type="GO" id="GO:0007165">
    <property type="term" value="P:signal transduction"/>
    <property type="evidence" value="ECO:0007669"/>
    <property type="project" value="UniProtKB-KW"/>
</dbReference>
<evidence type="ECO:0000256" key="6">
    <source>
        <dbReference type="ARBA" id="ARBA00022989"/>
    </source>
</evidence>
<dbReference type="PANTHER" id="PTHR21137:SF35">
    <property type="entry name" value="ODORANT RECEPTOR 19A-RELATED"/>
    <property type="match status" value="1"/>
</dbReference>
<reference evidence="11" key="1">
    <citation type="submission" date="2021-05" db="EMBL/GenBank/DDBJ databases">
        <authorList>
            <person name="Alioto T."/>
            <person name="Alioto T."/>
            <person name="Gomez Garrido J."/>
        </authorList>
    </citation>
    <scope>NUCLEOTIDE SEQUENCE</scope>
</reference>
<evidence type="ECO:0000256" key="10">
    <source>
        <dbReference type="SAM" id="SignalP"/>
    </source>
</evidence>
<sequence>MFIIISVCSLCLSLCLYQLTLSSASLSFMTLNKFIAEFLTVSGVCLYICHCSDSLDDCHAKLRRAITQSDWYRCSTRTKQDLCFLLRRLQRPNHLKFNRGFLILSREFFVKVVKLSYSFVNFMKLKSN</sequence>
<dbReference type="Pfam" id="PF02949">
    <property type="entry name" value="7tm_6"/>
    <property type="match status" value="1"/>
</dbReference>
<keyword evidence="5" id="KW-0552">Olfaction</keyword>
<evidence type="ECO:0000256" key="5">
    <source>
        <dbReference type="ARBA" id="ARBA00022725"/>
    </source>
</evidence>
<dbReference type="EMBL" id="HBUF01094385">
    <property type="protein sequence ID" value="CAG6636477.1"/>
    <property type="molecule type" value="Transcribed_RNA"/>
</dbReference>
<protein>
    <submittedName>
        <fullName evidence="11">Uncharacterized protein</fullName>
    </submittedName>
</protein>
<keyword evidence="9" id="KW-0807">Transducer</keyword>
<feature type="signal peptide" evidence="10">
    <location>
        <begin position="1"/>
        <end position="22"/>
    </location>
</feature>
<evidence type="ECO:0000256" key="1">
    <source>
        <dbReference type="ARBA" id="ARBA00004651"/>
    </source>
</evidence>
<evidence type="ECO:0000313" key="11">
    <source>
        <dbReference type="EMBL" id="CAG6636477.1"/>
    </source>
</evidence>
<dbReference type="GO" id="GO:0004984">
    <property type="term" value="F:olfactory receptor activity"/>
    <property type="evidence" value="ECO:0007669"/>
    <property type="project" value="InterPro"/>
</dbReference>
<organism evidence="11">
    <name type="scientific">Cacopsylla melanoneura</name>
    <dbReference type="NCBI Taxonomy" id="428564"/>
    <lineage>
        <taxon>Eukaryota</taxon>
        <taxon>Metazoa</taxon>
        <taxon>Ecdysozoa</taxon>
        <taxon>Arthropoda</taxon>
        <taxon>Hexapoda</taxon>
        <taxon>Insecta</taxon>
        <taxon>Pterygota</taxon>
        <taxon>Neoptera</taxon>
        <taxon>Paraneoptera</taxon>
        <taxon>Hemiptera</taxon>
        <taxon>Sternorrhyncha</taxon>
        <taxon>Psylloidea</taxon>
        <taxon>Psyllidae</taxon>
        <taxon>Psyllinae</taxon>
        <taxon>Cacopsylla</taxon>
    </lineage>
</organism>
<comment type="subcellular location">
    <subcellularLocation>
        <location evidence="1">Cell membrane</location>
        <topology evidence="1">Multi-pass membrane protein</topology>
    </subcellularLocation>
</comment>
<proteinExistence type="predicted"/>
<accession>A0A8D8QSU1</accession>
<keyword evidence="8" id="KW-0675">Receptor</keyword>
<keyword evidence="6" id="KW-1133">Transmembrane helix</keyword>
<keyword evidence="10" id="KW-0732">Signal</keyword>
<evidence type="ECO:0000256" key="2">
    <source>
        <dbReference type="ARBA" id="ARBA00022475"/>
    </source>
</evidence>
<dbReference type="AlphaFoldDB" id="A0A8D8QSU1"/>
<dbReference type="PANTHER" id="PTHR21137">
    <property type="entry name" value="ODORANT RECEPTOR"/>
    <property type="match status" value="1"/>
</dbReference>
<dbReference type="InterPro" id="IPR004117">
    <property type="entry name" value="7tm6_olfct_rcpt"/>
</dbReference>
<evidence type="ECO:0000256" key="8">
    <source>
        <dbReference type="ARBA" id="ARBA00023170"/>
    </source>
</evidence>
<evidence type="ECO:0000256" key="7">
    <source>
        <dbReference type="ARBA" id="ARBA00023136"/>
    </source>
</evidence>
<evidence type="ECO:0000256" key="9">
    <source>
        <dbReference type="ARBA" id="ARBA00023224"/>
    </source>
</evidence>
<keyword evidence="3" id="KW-0716">Sensory transduction</keyword>
<keyword evidence="4" id="KW-0812">Transmembrane</keyword>
<keyword evidence="7" id="KW-0472">Membrane</keyword>
<keyword evidence="2" id="KW-1003">Cell membrane</keyword>
<feature type="chain" id="PRO_5034343804" evidence="10">
    <location>
        <begin position="23"/>
        <end position="128"/>
    </location>
</feature>
<dbReference type="GO" id="GO:0005886">
    <property type="term" value="C:plasma membrane"/>
    <property type="evidence" value="ECO:0007669"/>
    <property type="project" value="UniProtKB-SubCell"/>
</dbReference>
<evidence type="ECO:0000256" key="4">
    <source>
        <dbReference type="ARBA" id="ARBA00022692"/>
    </source>
</evidence>